<name>A0A223KVI8_9BACI</name>
<dbReference type="InterPro" id="IPR001611">
    <property type="entry name" value="Leu-rich_rpt"/>
</dbReference>
<dbReference type="SUPFAM" id="SSF52058">
    <property type="entry name" value="L domain-like"/>
    <property type="match status" value="1"/>
</dbReference>
<organism evidence="7 8">
    <name type="scientific">Sutcliffiella cohnii</name>
    <dbReference type="NCBI Taxonomy" id="33932"/>
    <lineage>
        <taxon>Bacteria</taxon>
        <taxon>Bacillati</taxon>
        <taxon>Bacillota</taxon>
        <taxon>Bacilli</taxon>
        <taxon>Bacillales</taxon>
        <taxon>Bacillaceae</taxon>
        <taxon>Sutcliffiella</taxon>
    </lineage>
</organism>
<dbReference type="InterPro" id="IPR044060">
    <property type="entry name" value="Bacterial_rp_domain"/>
</dbReference>
<dbReference type="Pfam" id="PF08757">
    <property type="entry name" value="CotH"/>
    <property type="match status" value="1"/>
</dbReference>
<evidence type="ECO:0000256" key="2">
    <source>
        <dbReference type="ARBA" id="ARBA00022614"/>
    </source>
</evidence>
<dbReference type="InterPro" id="IPR003591">
    <property type="entry name" value="Leu-rich_rpt_typical-subtyp"/>
</dbReference>
<keyword evidence="8" id="KW-1185">Reference proteome</keyword>
<dbReference type="PROSITE" id="PS51450">
    <property type="entry name" value="LRR"/>
    <property type="match status" value="4"/>
</dbReference>
<dbReference type="STRING" id="1314751.GCA_001591425_04232"/>
<dbReference type="RefSeq" id="WP_066420406.1">
    <property type="nucleotide sequence ID" value="NZ_CP018866.1"/>
</dbReference>
<dbReference type="Pfam" id="PF13287">
    <property type="entry name" value="Fn3_assoc"/>
    <property type="match status" value="1"/>
</dbReference>
<dbReference type="InterPro" id="IPR032675">
    <property type="entry name" value="LRR_dom_sf"/>
</dbReference>
<evidence type="ECO:0000259" key="6">
    <source>
        <dbReference type="Pfam" id="PF18998"/>
    </source>
</evidence>
<keyword evidence="3" id="KW-0677">Repeat</keyword>
<keyword evidence="2" id="KW-0433">Leucine-rich repeat</keyword>
<dbReference type="PANTHER" id="PTHR45973">
    <property type="entry name" value="PROTEIN PHOSPHATASE 1 REGULATORY SUBUNIT SDS22-RELATED"/>
    <property type="match status" value="1"/>
</dbReference>
<reference evidence="7 8" key="1">
    <citation type="submission" date="2016-12" db="EMBL/GenBank/DDBJ databases">
        <title>The whole genome sequencing and assembly of Bacillus cohnii DSM 6307T strain.</title>
        <authorList>
            <person name="Lee Y.-J."/>
            <person name="Yi H."/>
            <person name="Bahn Y.-S."/>
            <person name="Kim J.F."/>
            <person name="Lee D.-W."/>
        </authorList>
    </citation>
    <scope>NUCLEOTIDE SEQUENCE [LARGE SCALE GENOMIC DNA]</scope>
    <source>
        <strain evidence="7 8">DSM 6307</strain>
    </source>
</reference>
<dbReference type="InterPro" id="IPR025875">
    <property type="entry name" value="Leu-rich_rpt_4"/>
</dbReference>
<dbReference type="InterPro" id="IPR050576">
    <property type="entry name" value="Cilia_flagella_integrity"/>
</dbReference>
<evidence type="ECO:0000313" key="7">
    <source>
        <dbReference type="EMBL" id="AST93485.1"/>
    </source>
</evidence>
<dbReference type="Pfam" id="PF13516">
    <property type="entry name" value="LRR_6"/>
    <property type="match status" value="1"/>
</dbReference>
<evidence type="ECO:0000313" key="8">
    <source>
        <dbReference type="Proteomes" id="UP000215224"/>
    </source>
</evidence>
<dbReference type="PANTHER" id="PTHR45973:SF9">
    <property type="entry name" value="LEUCINE-RICH REPEAT-CONTAINING PROTEIN 46"/>
    <property type="match status" value="1"/>
</dbReference>
<protein>
    <recommendedName>
        <fullName evidence="6">Bacterial repeat domain-containing protein</fullName>
    </recommendedName>
</protein>
<sequence length="816" mass="93925">MKKSKYLLLLLFPICLIAWIVSYALASGPIIADKNLEAAIRIAINYEKGEIRADQLAGIQELILRDSEIESLDGIEHLTSLVSLDLRDNNIQDISQLSSLTNLHELNLRGNKISNIDALAELTSLRQLNIRDNNIQDIDVLKNLAQLRDLNARNNLITNIEPLSNLENLRDRLYLEGNPITDFSPVLPYFDEILQTDVNPNNYSDASLLQPIFSHAGGFYESSFHLEITSPIEEAVIYYTLDGSEPDPINNVESTYTYEGPITIEERTDNPLSAIPTNFIVEARDWKEPQPSKSGMVIRAYFETEEMTSGIITRSYFIQPQYTLPVISLVTDADHLFDEETGIYVPGVHYESSSENRDATGNYYQRGDEWERPIHIEYYESNGDLAFAQDAGVRIHGNFTRRFPQKSLRLYTRSDYGTSRFSYQFFDEKPINDFNRILLRNSGNDWGMTMFRDAALQSLVHHLNLDTQYYKPTIVFINGEYWGIHNVRDRLDQHYLETHYGGDRGDFTILEREGRLSEGSEKGQEDYALMIEYVKNNNLAEQHHFEHIQSLMDIDNYRNYYITQIYNANTDWPQNNISYWRYEKSEGANSLPGLDGRWRWMAFDMDRTLGFVPPSHNTVEWATSLTNERHNHEWPNVLFRSLLNNEQFKHTFINEFADHLNTTFHPDRVIQTIQKMKTGIEPEMENHIKRWGAPVSMDGWNSNVEKMINFAEQRPMFVREHLANHFNLGETVSVQIKSDSTKGTVQINSIKLDEETPGVMNSDLWTGQYFQGVPVVITAIPKQGYTFVGWKGAADGNSETLEMELSGDVVLEAVFE</sequence>
<dbReference type="InterPro" id="IPR026876">
    <property type="entry name" value="Fn3_assoc_repeat"/>
</dbReference>
<feature type="domain" description="Bacterial repeat" evidence="6">
    <location>
        <begin position="766"/>
        <end position="816"/>
    </location>
</feature>
<keyword evidence="5" id="KW-0966">Cell projection</keyword>
<dbReference type="Gene3D" id="3.80.10.10">
    <property type="entry name" value="Ribonuclease Inhibitor"/>
    <property type="match status" value="1"/>
</dbReference>
<dbReference type="KEGG" id="bcoh:BC6307_20540"/>
<comment type="subcellular location">
    <subcellularLocation>
        <location evidence="1">Cell projection</location>
        <location evidence="1">Cilium</location>
    </subcellularLocation>
</comment>
<dbReference type="Pfam" id="PF18998">
    <property type="entry name" value="Flg_new_2"/>
    <property type="match status" value="1"/>
</dbReference>
<evidence type="ECO:0000256" key="1">
    <source>
        <dbReference type="ARBA" id="ARBA00004138"/>
    </source>
</evidence>
<proteinExistence type="predicted"/>
<evidence type="ECO:0000256" key="5">
    <source>
        <dbReference type="ARBA" id="ARBA00023273"/>
    </source>
</evidence>
<dbReference type="InterPro" id="IPR014867">
    <property type="entry name" value="Spore_coat_CotH_CotH2/3/7"/>
</dbReference>
<accession>A0A223KVI8</accession>
<dbReference type="AlphaFoldDB" id="A0A223KVI8"/>
<dbReference type="Proteomes" id="UP000215224">
    <property type="component" value="Chromosome"/>
</dbReference>
<evidence type="ECO:0000256" key="3">
    <source>
        <dbReference type="ARBA" id="ARBA00022737"/>
    </source>
</evidence>
<evidence type="ECO:0000256" key="4">
    <source>
        <dbReference type="ARBA" id="ARBA00023069"/>
    </source>
</evidence>
<dbReference type="SMART" id="SM00365">
    <property type="entry name" value="LRR_SD22"/>
    <property type="match status" value="5"/>
</dbReference>
<dbReference type="SMART" id="SM00369">
    <property type="entry name" value="LRR_TYP"/>
    <property type="match status" value="4"/>
</dbReference>
<keyword evidence="4" id="KW-0969">Cilium</keyword>
<dbReference type="EMBL" id="CP018866">
    <property type="protein sequence ID" value="AST93485.1"/>
    <property type="molecule type" value="Genomic_DNA"/>
</dbReference>
<gene>
    <name evidence="7" type="ORF">BC6307_20540</name>
</gene>
<dbReference type="Pfam" id="PF12799">
    <property type="entry name" value="LRR_4"/>
    <property type="match status" value="2"/>
</dbReference>